<dbReference type="Proteomes" id="UP000501939">
    <property type="component" value="Chromosome"/>
</dbReference>
<dbReference type="RefSeq" id="WP_166326772.1">
    <property type="nucleotide sequence ID" value="NZ_CP049916.1"/>
</dbReference>
<proteinExistence type="predicted"/>
<feature type="signal peptide" evidence="2">
    <location>
        <begin position="1"/>
        <end position="22"/>
    </location>
</feature>
<organism evidence="3 4">
    <name type="scientific">Acinetobacter lanii</name>
    <dbReference type="NCBI Taxonomy" id="2715163"/>
    <lineage>
        <taxon>Bacteria</taxon>
        <taxon>Pseudomonadati</taxon>
        <taxon>Pseudomonadota</taxon>
        <taxon>Gammaproteobacteria</taxon>
        <taxon>Moraxellales</taxon>
        <taxon>Moraxellaceae</taxon>
        <taxon>Acinetobacter</taxon>
    </lineage>
</organism>
<dbReference type="KEGG" id="alj:G8D99_13505"/>
<sequence>MNNAIKTTLVVTSLFASASIFANTTTTGASASGQVSSSAEVQTNNKGVISSLNQGVHNAADKIGHGIEKGVDNTKTFTKDKWQDTKEFASEKNAVAKEKTQAVKDKLSEKSEATKEATKEKSKTAKEKLAAANDKTKQSVKNGWQKTKDALTPESKQAGLSSDSNVEVTTPVGSAKGSLSTDGNVKTQ</sequence>
<feature type="chain" id="PRO_5026084997" evidence="2">
    <location>
        <begin position="23"/>
        <end position="188"/>
    </location>
</feature>
<evidence type="ECO:0000256" key="2">
    <source>
        <dbReference type="SAM" id="SignalP"/>
    </source>
</evidence>
<evidence type="ECO:0000313" key="4">
    <source>
        <dbReference type="Proteomes" id="UP000501939"/>
    </source>
</evidence>
<dbReference type="AlphaFoldDB" id="A0A6G8S6X5"/>
<dbReference type="EMBL" id="CP049916">
    <property type="protein sequence ID" value="QIO09929.1"/>
    <property type="molecule type" value="Genomic_DNA"/>
</dbReference>
<protein>
    <submittedName>
        <fullName evidence="3">Uncharacterized protein</fullName>
    </submittedName>
</protein>
<feature type="compositionally biased region" description="Basic and acidic residues" evidence="1">
    <location>
        <begin position="93"/>
        <end position="137"/>
    </location>
</feature>
<evidence type="ECO:0000256" key="1">
    <source>
        <dbReference type="SAM" id="MobiDB-lite"/>
    </source>
</evidence>
<keyword evidence="4" id="KW-1185">Reference proteome</keyword>
<feature type="region of interest" description="Disordered" evidence="1">
    <location>
        <begin position="93"/>
        <end position="188"/>
    </location>
</feature>
<reference evidence="3 4" key="1">
    <citation type="submission" date="2020-03" db="EMBL/GenBank/DDBJ databases">
        <authorList>
            <person name="Zhu W."/>
        </authorList>
    </citation>
    <scope>NUCLEOTIDE SEQUENCE [LARGE SCALE GENOMIC DNA]</scope>
    <source>
        <strain evidence="3 4">185</strain>
    </source>
</reference>
<accession>A0A6G8S6X5</accession>
<evidence type="ECO:0000313" key="3">
    <source>
        <dbReference type="EMBL" id="QIO09929.1"/>
    </source>
</evidence>
<keyword evidence="2" id="KW-0732">Signal</keyword>
<gene>
    <name evidence="3" type="ORF">G8D99_13505</name>
</gene>
<name>A0A6G8S6X5_9GAMM</name>
<feature type="compositionally biased region" description="Polar residues" evidence="1">
    <location>
        <begin position="154"/>
        <end position="188"/>
    </location>
</feature>